<gene>
    <name evidence="1" type="ORF">BTO28_01555</name>
</gene>
<evidence type="ECO:0000313" key="2">
    <source>
        <dbReference type="Proteomes" id="UP000188613"/>
    </source>
</evidence>
<comment type="caution">
    <text evidence="1">The sequence shown here is derived from an EMBL/GenBank/DDBJ whole genome shotgun (WGS) entry which is preliminary data.</text>
</comment>
<accession>A0A1V2ACP4</accession>
<dbReference type="OrthoDB" id="2086168at2"/>
<organism evidence="1 2">
    <name type="scientific">Domibacillus epiphyticus</name>
    <dbReference type="NCBI Taxonomy" id="1714355"/>
    <lineage>
        <taxon>Bacteria</taxon>
        <taxon>Bacillati</taxon>
        <taxon>Bacillota</taxon>
        <taxon>Bacilli</taxon>
        <taxon>Bacillales</taxon>
        <taxon>Bacillaceae</taxon>
        <taxon>Domibacillus</taxon>
    </lineage>
</organism>
<dbReference type="STRING" id="1714355.BTO28_01555"/>
<dbReference type="Proteomes" id="UP000188613">
    <property type="component" value="Unassembled WGS sequence"/>
</dbReference>
<protein>
    <submittedName>
        <fullName evidence="1">Uncharacterized protein</fullName>
    </submittedName>
</protein>
<dbReference type="RefSeq" id="WP_076763378.1">
    <property type="nucleotide sequence ID" value="NZ_MSFI01000001.1"/>
</dbReference>
<reference evidence="1 2" key="1">
    <citation type="submission" date="2016-12" db="EMBL/GenBank/DDBJ databases">
        <title>Domibacillus sp. SAB 38T whole genome sequencing.</title>
        <authorList>
            <person name="Verma A."/>
            <person name="Ojha A.K."/>
            <person name="Krishnamurthi S."/>
        </authorList>
    </citation>
    <scope>NUCLEOTIDE SEQUENCE [LARGE SCALE GENOMIC DNA]</scope>
    <source>
        <strain evidence="1 2">SAB 38</strain>
    </source>
</reference>
<name>A0A1V2ACP4_9BACI</name>
<keyword evidence="2" id="KW-1185">Reference proteome</keyword>
<dbReference type="EMBL" id="MSFI01000001">
    <property type="protein sequence ID" value="OMP68759.1"/>
    <property type="molecule type" value="Genomic_DNA"/>
</dbReference>
<evidence type="ECO:0000313" key="1">
    <source>
        <dbReference type="EMBL" id="OMP68759.1"/>
    </source>
</evidence>
<proteinExistence type="predicted"/>
<sequence>MCVLCNGSVLQVHWTDRKTKNLSQSTMQKAGETQRSRMRERHIRIRQSNKILSVYGLKLSDWTGSKYILTDKKGRTEIVQDLGVLWTIVEKLLGTPIDPLDPKLMNELLPESTRIGEEDKWEKNEK</sequence>
<dbReference type="AlphaFoldDB" id="A0A1V2ACP4"/>